<dbReference type="OrthoDB" id="8611435at2"/>
<keyword evidence="2" id="KW-0732">Signal</keyword>
<evidence type="ECO:0000256" key="1">
    <source>
        <dbReference type="SAM" id="MobiDB-lite"/>
    </source>
</evidence>
<evidence type="ECO:0000256" key="2">
    <source>
        <dbReference type="SAM" id="SignalP"/>
    </source>
</evidence>
<dbReference type="RefSeq" id="WP_143103696.1">
    <property type="nucleotide sequence ID" value="NZ_FOPM01000006.1"/>
</dbReference>
<keyword evidence="4" id="KW-1185">Reference proteome</keyword>
<dbReference type="STRING" id="582675.SAMN05192565_1066"/>
<protein>
    <recommendedName>
        <fullName evidence="5">YD repeat-containing protein</fullName>
    </recommendedName>
</protein>
<dbReference type="Proteomes" id="UP000199229">
    <property type="component" value="Unassembled WGS sequence"/>
</dbReference>
<evidence type="ECO:0000313" key="4">
    <source>
        <dbReference type="Proteomes" id="UP000199229"/>
    </source>
</evidence>
<gene>
    <name evidence="3" type="ORF">SAMN05192565_1066</name>
</gene>
<dbReference type="EMBL" id="FOPM01000006">
    <property type="protein sequence ID" value="SFG57870.1"/>
    <property type="molecule type" value="Genomic_DNA"/>
</dbReference>
<organism evidence="3 4">
    <name type="scientific">Methylobacterium gossipiicola</name>
    <dbReference type="NCBI Taxonomy" id="582675"/>
    <lineage>
        <taxon>Bacteria</taxon>
        <taxon>Pseudomonadati</taxon>
        <taxon>Pseudomonadota</taxon>
        <taxon>Alphaproteobacteria</taxon>
        <taxon>Hyphomicrobiales</taxon>
        <taxon>Methylobacteriaceae</taxon>
        <taxon>Methylobacterium</taxon>
    </lineage>
</organism>
<name>A0A1I2SZ82_9HYPH</name>
<accession>A0A1I2SZ82</accession>
<reference evidence="4" key="1">
    <citation type="submission" date="2016-10" db="EMBL/GenBank/DDBJ databases">
        <authorList>
            <person name="Varghese N."/>
            <person name="Submissions S."/>
        </authorList>
    </citation>
    <scope>NUCLEOTIDE SEQUENCE [LARGE SCALE GENOMIC DNA]</scope>
    <source>
        <strain evidence="4">Gh-105</strain>
    </source>
</reference>
<feature type="signal peptide" evidence="2">
    <location>
        <begin position="1"/>
        <end position="23"/>
    </location>
</feature>
<feature type="region of interest" description="Disordered" evidence="1">
    <location>
        <begin position="142"/>
        <end position="177"/>
    </location>
</feature>
<evidence type="ECO:0008006" key="5">
    <source>
        <dbReference type="Google" id="ProtNLM"/>
    </source>
</evidence>
<dbReference type="AlphaFoldDB" id="A0A1I2SZ82"/>
<sequence length="285" mass="30017">MKIPRIILLILVAGVSLSLPARAGPITDRWSAEATQTRAGRTYRTVATFTYDGMVSNGRALWRVDVRCEVRGPGANETSAVTGSGTAMLAQGGWSGNAPPLGDVYAIEAENDLGNGKGKLEVGNPNCASGIPVLRQGLHRALPKSEQDEGTKPSPTVAQTLAGRASSKDPPAGRPWMHNGSMVFADPETGLIVYHEPKASIRDVVPPGAVLFRGRLGPNRPVGGTAYAFKAGCPPAPYPVTGTYSDHAYTLRLRGAGPVRRGCEVVGYSDGSPHATLLFTYLLDD</sequence>
<feature type="chain" id="PRO_5011435680" description="YD repeat-containing protein" evidence="2">
    <location>
        <begin position="24"/>
        <end position="285"/>
    </location>
</feature>
<proteinExistence type="predicted"/>
<evidence type="ECO:0000313" key="3">
    <source>
        <dbReference type="EMBL" id="SFG57870.1"/>
    </source>
</evidence>